<evidence type="ECO:0000313" key="4">
    <source>
        <dbReference type="Proteomes" id="UP001589611"/>
    </source>
</evidence>
<feature type="domain" description="NAD-dependent epimerase/dehydratase" evidence="2">
    <location>
        <begin position="10"/>
        <end position="222"/>
    </location>
</feature>
<organism evidence="3 4">
    <name type="scientific">Microbacterium terregens</name>
    <dbReference type="NCBI Taxonomy" id="69363"/>
    <lineage>
        <taxon>Bacteria</taxon>
        <taxon>Bacillati</taxon>
        <taxon>Actinomycetota</taxon>
        <taxon>Actinomycetes</taxon>
        <taxon>Micrococcales</taxon>
        <taxon>Microbacteriaceae</taxon>
        <taxon>Microbacterium</taxon>
    </lineage>
</organism>
<dbReference type="InterPro" id="IPR001509">
    <property type="entry name" value="Epimerase_deHydtase"/>
</dbReference>
<gene>
    <name evidence="3" type="ORF">ACFFPJ_08300</name>
</gene>
<evidence type="ECO:0000259" key="2">
    <source>
        <dbReference type="Pfam" id="PF01370"/>
    </source>
</evidence>
<dbReference type="PANTHER" id="PTHR43000">
    <property type="entry name" value="DTDP-D-GLUCOSE 4,6-DEHYDRATASE-RELATED"/>
    <property type="match status" value="1"/>
</dbReference>
<reference evidence="3 4" key="1">
    <citation type="submission" date="2024-09" db="EMBL/GenBank/DDBJ databases">
        <authorList>
            <person name="Sun Q."/>
            <person name="Mori K."/>
        </authorList>
    </citation>
    <scope>NUCLEOTIDE SEQUENCE [LARGE SCALE GENOMIC DNA]</scope>
    <source>
        <strain evidence="3 4">JCM 1342</strain>
    </source>
</reference>
<evidence type="ECO:0000313" key="3">
    <source>
        <dbReference type="EMBL" id="MFB9645799.1"/>
    </source>
</evidence>
<dbReference type="RefSeq" id="WP_344712315.1">
    <property type="nucleotide sequence ID" value="NZ_BAAAWH010000001.1"/>
</dbReference>
<dbReference type="EMBL" id="JBHMBE010000003">
    <property type="protein sequence ID" value="MFB9645799.1"/>
    <property type="molecule type" value="Genomic_DNA"/>
</dbReference>
<dbReference type="Proteomes" id="UP001589611">
    <property type="component" value="Unassembled WGS sequence"/>
</dbReference>
<accession>A0ABV5SZL8</accession>
<name>A0ABV5SZL8_9MICO</name>
<dbReference type="InterPro" id="IPR036291">
    <property type="entry name" value="NAD(P)-bd_dom_sf"/>
</dbReference>
<proteinExistence type="inferred from homology"/>
<protein>
    <submittedName>
        <fullName evidence="3">NAD-dependent epimerase/dehydratase family protein</fullName>
    </submittedName>
</protein>
<dbReference type="SUPFAM" id="SSF51735">
    <property type="entry name" value="NAD(P)-binding Rossmann-fold domains"/>
    <property type="match status" value="1"/>
</dbReference>
<comment type="similarity">
    <text evidence="1">Belongs to the NAD(P)-dependent epimerase/dehydratase family.</text>
</comment>
<dbReference type="Pfam" id="PF01370">
    <property type="entry name" value="Epimerase"/>
    <property type="match status" value="1"/>
</dbReference>
<dbReference type="Gene3D" id="3.40.50.720">
    <property type="entry name" value="NAD(P)-binding Rossmann-like Domain"/>
    <property type="match status" value="1"/>
</dbReference>
<keyword evidence="4" id="KW-1185">Reference proteome</keyword>
<sequence>MANPSERLSVLVTGAAGYVGRHVVTALLERGYEVVAVVRPGAAGRVDSRARIVEIDVLAPDVDPAGLLSENIGAVVHLAWQDGFTHNAASHMLRLSDHFRLLTGFAAAGVPRLAVLGTMHEVGYWEGAIDADTPTNPRSLYGVAKDALRRSLTLAVPETTELAWLRCYYIFGDDRNNSSIFTRLLEAVDAGRPTMPFTTGKNRYDFIDVAELADQIAVVSTTPGVTGVINCSSGIPVSLAEQVEGFIAENQLPIRLEYGAFPDRAYDSPAVWGDATRVAELMASRPGGA</sequence>
<evidence type="ECO:0000256" key="1">
    <source>
        <dbReference type="ARBA" id="ARBA00007637"/>
    </source>
</evidence>
<comment type="caution">
    <text evidence="3">The sequence shown here is derived from an EMBL/GenBank/DDBJ whole genome shotgun (WGS) entry which is preliminary data.</text>
</comment>